<name>A0AAV0YQ79_VICFA</name>
<dbReference type="EMBL" id="OX451736">
    <property type="protein sequence ID" value="CAI8588111.1"/>
    <property type="molecule type" value="Genomic_DNA"/>
</dbReference>
<organism evidence="2 3">
    <name type="scientific">Vicia faba</name>
    <name type="common">Broad bean</name>
    <name type="synonym">Faba vulgaris</name>
    <dbReference type="NCBI Taxonomy" id="3906"/>
    <lineage>
        <taxon>Eukaryota</taxon>
        <taxon>Viridiplantae</taxon>
        <taxon>Streptophyta</taxon>
        <taxon>Embryophyta</taxon>
        <taxon>Tracheophyta</taxon>
        <taxon>Spermatophyta</taxon>
        <taxon>Magnoliopsida</taxon>
        <taxon>eudicotyledons</taxon>
        <taxon>Gunneridae</taxon>
        <taxon>Pentapetalae</taxon>
        <taxon>rosids</taxon>
        <taxon>fabids</taxon>
        <taxon>Fabales</taxon>
        <taxon>Fabaceae</taxon>
        <taxon>Papilionoideae</taxon>
        <taxon>50 kb inversion clade</taxon>
        <taxon>NPAAA clade</taxon>
        <taxon>Hologalegina</taxon>
        <taxon>IRL clade</taxon>
        <taxon>Fabeae</taxon>
        <taxon>Vicia</taxon>
    </lineage>
</organism>
<dbReference type="Proteomes" id="UP001157006">
    <property type="component" value="Chromosome 1L"/>
</dbReference>
<proteinExistence type="predicted"/>
<feature type="compositionally biased region" description="Basic and acidic residues" evidence="1">
    <location>
        <begin position="147"/>
        <end position="157"/>
    </location>
</feature>
<keyword evidence="3" id="KW-1185">Reference proteome</keyword>
<evidence type="ECO:0000256" key="1">
    <source>
        <dbReference type="SAM" id="MobiDB-lite"/>
    </source>
</evidence>
<evidence type="ECO:0000313" key="3">
    <source>
        <dbReference type="Proteomes" id="UP001157006"/>
    </source>
</evidence>
<protein>
    <submittedName>
        <fullName evidence="2">Uncharacterized protein</fullName>
    </submittedName>
</protein>
<sequence length="177" mass="19705">MAYISRDVAPWCKKLIENGNDDVWYGYPPVVCDEGDDDDDDSGQPERLCHHVNNTITENNVGLDNAGTAGHNTVPGVNMPGPSNYRDEATTSSSSMPPRLEEGRPPPLNYPLVQFHEVPVPAGTDATTRELFAAINQTNYLISSQGERLRALEDDRRPPRRHRRPQSPPPRQADEHP</sequence>
<feature type="region of interest" description="Disordered" evidence="1">
    <location>
        <begin position="139"/>
        <end position="177"/>
    </location>
</feature>
<evidence type="ECO:0000313" key="2">
    <source>
        <dbReference type="EMBL" id="CAI8588111.1"/>
    </source>
</evidence>
<accession>A0AAV0YQ79</accession>
<dbReference type="AlphaFoldDB" id="A0AAV0YQ79"/>
<reference evidence="2 3" key="1">
    <citation type="submission" date="2023-01" db="EMBL/GenBank/DDBJ databases">
        <authorList>
            <person name="Kreplak J."/>
        </authorList>
    </citation>
    <scope>NUCLEOTIDE SEQUENCE [LARGE SCALE GENOMIC DNA]</scope>
</reference>
<feature type="region of interest" description="Disordered" evidence="1">
    <location>
        <begin position="66"/>
        <end position="106"/>
    </location>
</feature>
<gene>
    <name evidence="2" type="ORF">VFH_I331960</name>
</gene>